<feature type="transmembrane region" description="Helical" evidence="6">
    <location>
        <begin position="12"/>
        <end position="35"/>
    </location>
</feature>
<reference evidence="7 8" key="1">
    <citation type="journal article" date="2011" name="Front. Microbiol.">
        <title>Genomic signatures of strain selection and enhancement in Bacillus atrophaeus var. globigii, a historical biowarfare simulant.</title>
        <authorList>
            <person name="Gibbons H.S."/>
            <person name="Broomall S.M."/>
            <person name="McNew L.A."/>
            <person name="Daligault H."/>
            <person name="Chapman C."/>
            <person name="Bruce D."/>
            <person name="Karavis M."/>
            <person name="Krepps M."/>
            <person name="McGregor P.A."/>
            <person name="Hong C."/>
            <person name="Park K.H."/>
            <person name="Akmal A."/>
            <person name="Feldman A."/>
            <person name="Lin J.S."/>
            <person name="Chang W.E."/>
            <person name="Higgs B.W."/>
            <person name="Demirev P."/>
            <person name="Lindquist J."/>
            <person name="Liem A."/>
            <person name="Fochler E."/>
            <person name="Read T.D."/>
            <person name="Tapia R."/>
            <person name="Johnson S."/>
            <person name="Bishop-Lilly K.A."/>
            <person name="Detter C."/>
            <person name="Han C."/>
            <person name="Sozhamannan S."/>
            <person name="Rosenzweig C.N."/>
            <person name="Skowronski E.W."/>
        </authorList>
    </citation>
    <scope>NUCLEOTIDE SEQUENCE [LARGE SCALE GENOMIC DNA]</scope>
    <source>
        <strain evidence="7 8">TPS4-2</strain>
    </source>
</reference>
<keyword evidence="3 6" id="KW-0812">Transmembrane</keyword>
<dbReference type="GO" id="GO:0005886">
    <property type="term" value="C:plasma membrane"/>
    <property type="evidence" value="ECO:0007669"/>
    <property type="project" value="UniProtKB-SubCell"/>
</dbReference>
<gene>
    <name evidence="7" type="ORF">CWI73_06725</name>
</gene>
<evidence type="ECO:0000256" key="2">
    <source>
        <dbReference type="ARBA" id="ARBA00022475"/>
    </source>
</evidence>
<accession>A0A432YRV9</accession>
<name>A0A432YRV9_9GAMM</name>
<dbReference type="Proteomes" id="UP000288361">
    <property type="component" value="Unassembled WGS sequence"/>
</dbReference>
<feature type="transmembrane region" description="Helical" evidence="6">
    <location>
        <begin position="104"/>
        <end position="125"/>
    </location>
</feature>
<evidence type="ECO:0000256" key="3">
    <source>
        <dbReference type="ARBA" id="ARBA00022692"/>
    </source>
</evidence>
<keyword evidence="2" id="KW-1003">Cell membrane</keyword>
<proteinExistence type="predicted"/>
<feature type="transmembrane region" description="Helical" evidence="6">
    <location>
        <begin position="74"/>
        <end position="98"/>
    </location>
</feature>
<protein>
    <submittedName>
        <fullName evidence="7">F0F1 ATP synthase subunit I</fullName>
    </submittedName>
</protein>
<evidence type="ECO:0000256" key="5">
    <source>
        <dbReference type="ARBA" id="ARBA00023136"/>
    </source>
</evidence>
<evidence type="ECO:0000256" key="6">
    <source>
        <dbReference type="SAM" id="Phobius"/>
    </source>
</evidence>
<feature type="transmembrane region" description="Helical" evidence="6">
    <location>
        <begin position="41"/>
        <end position="62"/>
    </location>
</feature>
<keyword evidence="5 6" id="KW-0472">Membrane</keyword>
<comment type="subcellular location">
    <subcellularLocation>
        <location evidence="1">Cell membrane</location>
        <topology evidence="1">Multi-pass membrane protein</topology>
    </subcellularLocation>
</comment>
<organism evidence="7 8">
    <name type="scientific">Idiomarina piscisalsi</name>
    <dbReference type="NCBI Taxonomy" id="1096243"/>
    <lineage>
        <taxon>Bacteria</taxon>
        <taxon>Pseudomonadati</taxon>
        <taxon>Pseudomonadota</taxon>
        <taxon>Gammaproteobacteria</taxon>
        <taxon>Alteromonadales</taxon>
        <taxon>Idiomarinaceae</taxon>
        <taxon>Idiomarina</taxon>
    </lineage>
</organism>
<evidence type="ECO:0000256" key="4">
    <source>
        <dbReference type="ARBA" id="ARBA00022989"/>
    </source>
</evidence>
<sequence length="128" mass="13533">MTQALNAVGKQLAGKIVATQFVVLLVASLVTITIFSLQSGLGVLSGGLSAVIPNALFAVIAFRHAGARANKKVVQSFFVGEGVKLILTAVLLVLALLVTNFNPVWLLTGFIITVIMQWIAPILYLKST</sequence>
<evidence type="ECO:0000313" key="7">
    <source>
        <dbReference type="EMBL" id="RUO64387.1"/>
    </source>
</evidence>
<comment type="caution">
    <text evidence="7">The sequence shown here is derived from an EMBL/GenBank/DDBJ whole genome shotgun (WGS) entry which is preliminary data.</text>
</comment>
<dbReference type="EMBL" id="PIQA01000004">
    <property type="protein sequence ID" value="RUO64387.1"/>
    <property type="molecule type" value="Genomic_DNA"/>
</dbReference>
<dbReference type="Pfam" id="PF03899">
    <property type="entry name" value="ATP-synt_I"/>
    <property type="match status" value="1"/>
</dbReference>
<evidence type="ECO:0000313" key="8">
    <source>
        <dbReference type="Proteomes" id="UP000288361"/>
    </source>
</evidence>
<dbReference type="AlphaFoldDB" id="A0A432YRV9"/>
<keyword evidence="4 6" id="KW-1133">Transmembrane helix</keyword>
<evidence type="ECO:0000256" key="1">
    <source>
        <dbReference type="ARBA" id="ARBA00004651"/>
    </source>
</evidence>
<dbReference type="InterPro" id="IPR005598">
    <property type="entry name" value="ATP_synth_I"/>
</dbReference>